<gene>
    <name evidence="1" type="ORF">BSCA_1880</name>
</gene>
<dbReference type="InterPro" id="IPR027417">
    <property type="entry name" value="P-loop_NTPase"/>
</dbReference>
<dbReference type="Proteomes" id="UP000029033">
    <property type="component" value="Unassembled WGS sequence"/>
</dbReference>
<dbReference type="AlphaFoldDB" id="A0A087D419"/>
<organism evidence="1 2">
    <name type="scientific">Bifidobacterium scardovii</name>
    <dbReference type="NCBI Taxonomy" id="158787"/>
    <lineage>
        <taxon>Bacteria</taxon>
        <taxon>Bacillati</taxon>
        <taxon>Actinomycetota</taxon>
        <taxon>Actinomycetes</taxon>
        <taxon>Bifidobacteriales</taxon>
        <taxon>Bifidobacteriaceae</taxon>
        <taxon>Bifidobacterium</taxon>
    </lineage>
</organism>
<dbReference type="EMBL" id="JGZO01000031">
    <property type="protein sequence ID" value="KFI90269.1"/>
    <property type="molecule type" value="Genomic_DNA"/>
</dbReference>
<proteinExistence type="predicted"/>
<sequence length="478" mass="52814">MSERRLSEIARVLKQPTGITSSDFPRVNRVALKAGIHYDLWQQGLLWLLFARGADGKYACGECGTVVSSCRQIGKTFTLGTAIFIKCILQPGLKVIWTAHHTRTSDETFNDMCDLAKNKLLARYVERIRRANGQQEISFRTGSRIMFGARENGFGRGLHSVDVEIFDEAQILTVRALDNMLPVVNTSPDPLVVFMGNPPKLGDQSEVFEEKRRAALAGTDGMVYVELSADRDADPDDREQWAKANPSYPKRTSETAILRMRNLMTVDSFRREALGIWDETASHRAIDPKQWEKATTDSPNLNGLIGYALDMAPDRSSLAIGGAINHRDGTAHIELRRFESTQSKGTMWAIDYITQHWPRTASVVIDAQSPANALIQELKTRHIKVITTGPQDMGRACGLFLDMLRDGKLTHIPDDKAPALAVAVANAVTRNIGQSGAIGWNKMGADIDISPLVAVTLALYGTTVTKRDPDRRQIIGGC</sequence>
<accession>A0A087D419</accession>
<dbReference type="RefSeq" id="WP_033519555.1">
    <property type="nucleotide sequence ID" value="NZ_JGZO01000031.1"/>
</dbReference>
<dbReference type="OrthoDB" id="3188010at2"/>
<dbReference type="STRING" id="158787.BSCA_1880"/>
<dbReference type="eggNOG" id="COG4626">
    <property type="taxonomic scope" value="Bacteria"/>
</dbReference>
<dbReference type="Gene3D" id="3.40.50.300">
    <property type="entry name" value="P-loop containing nucleotide triphosphate hydrolases"/>
    <property type="match status" value="1"/>
</dbReference>
<name>A0A087D419_9BIFI</name>
<keyword evidence="2" id="KW-1185">Reference proteome</keyword>
<evidence type="ECO:0000313" key="2">
    <source>
        <dbReference type="Proteomes" id="UP000029033"/>
    </source>
</evidence>
<reference evidence="1 2" key="1">
    <citation type="submission" date="2014-03" db="EMBL/GenBank/DDBJ databases">
        <title>Genomics of Bifidobacteria.</title>
        <authorList>
            <person name="Ventura M."/>
            <person name="Milani C."/>
            <person name="Lugli G.A."/>
        </authorList>
    </citation>
    <scope>NUCLEOTIDE SEQUENCE [LARGE SCALE GENOMIC DNA]</scope>
    <source>
        <strain evidence="1 2">LMG 21589</strain>
    </source>
</reference>
<comment type="caution">
    <text evidence="1">The sequence shown here is derived from an EMBL/GenBank/DDBJ whole genome shotgun (WGS) entry which is preliminary data.</text>
</comment>
<evidence type="ECO:0000313" key="1">
    <source>
        <dbReference type="EMBL" id="KFI90269.1"/>
    </source>
</evidence>
<protein>
    <submittedName>
        <fullName evidence="1">Terminase</fullName>
    </submittedName>
</protein>